<reference evidence="2" key="1">
    <citation type="submission" date="2024-06" db="EMBL/GenBank/DDBJ databases">
        <title>Micromonospora sp. strain HUAS YX12 genome sequences.</title>
        <authorList>
            <person name="Mo P."/>
        </authorList>
    </citation>
    <scope>NUCLEOTIDE SEQUENCE</scope>
    <source>
        <strain evidence="2">HUAS YX12</strain>
    </source>
</reference>
<dbReference type="Pfam" id="PF00550">
    <property type="entry name" value="PP-binding"/>
    <property type="match status" value="1"/>
</dbReference>
<organism evidence="2">
    <name type="scientific">Micromonospora sp. HUAS YX12</name>
    <dbReference type="NCBI Taxonomy" id="3156396"/>
    <lineage>
        <taxon>Bacteria</taxon>
        <taxon>Bacillati</taxon>
        <taxon>Actinomycetota</taxon>
        <taxon>Actinomycetes</taxon>
        <taxon>Micromonosporales</taxon>
        <taxon>Micromonosporaceae</taxon>
        <taxon>Micromonospora</taxon>
    </lineage>
</organism>
<sequence>MRDELRELFVSTYDLDLPPGDVDPTEPLFGTRSRFGLDSMDTLRFIALLNERYGLDIAATNTDTFRTIERIEAVLGPRKATTVREER</sequence>
<dbReference type="Gene3D" id="1.10.1200.10">
    <property type="entry name" value="ACP-like"/>
    <property type="match status" value="1"/>
</dbReference>
<dbReference type="AlphaFoldDB" id="A0AAU7QWK5"/>
<dbReference type="SUPFAM" id="SSF47336">
    <property type="entry name" value="ACP-like"/>
    <property type="match status" value="1"/>
</dbReference>
<feature type="domain" description="Carrier" evidence="1">
    <location>
        <begin position="1"/>
        <end position="79"/>
    </location>
</feature>
<dbReference type="RefSeq" id="WP_349876888.1">
    <property type="nucleotide sequence ID" value="NZ_CP157974.1"/>
</dbReference>
<proteinExistence type="predicted"/>
<evidence type="ECO:0000259" key="1">
    <source>
        <dbReference type="PROSITE" id="PS50075"/>
    </source>
</evidence>
<accession>A0AAU7QWK5</accession>
<gene>
    <name evidence="2" type="ORF">ABIH81_22595</name>
</gene>
<dbReference type="InterPro" id="IPR036736">
    <property type="entry name" value="ACP-like_sf"/>
</dbReference>
<dbReference type="EMBL" id="CP157974">
    <property type="protein sequence ID" value="XBT80421.1"/>
    <property type="molecule type" value="Genomic_DNA"/>
</dbReference>
<evidence type="ECO:0000313" key="2">
    <source>
        <dbReference type="EMBL" id="XBT80421.1"/>
    </source>
</evidence>
<protein>
    <submittedName>
        <fullName evidence="2">Phosphopantetheine-binding protein</fullName>
    </submittedName>
</protein>
<dbReference type="InterPro" id="IPR009081">
    <property type="entry name" value="PP-bd_ACP"/>
</dbReference>
<dbReference type="PROSITE" id="PS50075">
    <property type="entry name" value="CARRIER"/>
    <property type="match status" value="1"/>
</dbReference>
<name>A0AAU7QWK5_9ACTN</name>